<dbReference type="CDD" id="cd00038">
    <property type="entry name" value="CAP_ED"/>
    <property type="match status" value="1"/>
</dbReference>
<reference evidence="7" key="1">
    <citation type="submission" date="2015-07" db="EMBL/GenBank/DDBJ databases">
        <authorList>
            <person name="Rodrigo-Torres Lidia"/>
            <person name="Arahal R.David."/>
        </authorList>
    </citation>
    <scope>NUCLEOTIDE SEQUENCE [LARGE SCALE GENOMIC DNA]</scope>
    <source>
        <strain evidence="7">CECT 4801</strain>
    </source>
</reference>
<dbReference type="GO" id="GO:0003677">
    <property type="term" value="F:DNA binding"/>
    <property type="evidence" value="ECO:0007669"/>
    <property type="project" value="UniProtKB-KW"/>
</dbReference>
<dbReference type="SUPFAM" id="SSF46785">
    <property type="entry name" value="Winged helix' DNA-binding domain"/>
    <property type="match status" value="1"/>
</dbReference>
<dbReference type="EMBL" id="CXST01000001">
    <property type="protein sequence ID" value="CTQ43847.1"/>
    <property type="molecule type" value="Genomic_DNA"/>
</dbReference>
<feature type="domain" description="Cyclic nucleotide-binding" evidence="4">
    <location>
        <begin position="21"/>
        <end position="119"/>
    </location>
</feature>
<evidence type="ECO:0000313" key="6">
    <source>
        <dbReference type="EMBL" id="CTQ43847.1"/>
    </source>
</evidence>
<gene>
    <name evidence="6" type="primary">fixK_1</name>
    <name evidence="6" type="ORF">LAL4801_02289</name>
</gene>
<feature type="domain" description="HTH crp-type" evidence="5">
    <location>
        <begin position="155"/>
        <end position="229"/>
    </location>
</feature>
<organism evidence="6 7">
    <name type="scientific">Roseibium aggregatum</name>
    <dbReference type="NCBI Taxonomy" id="187304"/>
    <lineage>
        <taxon>Bacteria</taxon>
        <taxon>Pseudomonadati</taxon>
        <taxon>Pseudomonadota</taxon>
        <taxon>Alphaproteobacteria</taxon>
        <taxon>Hyphomicrobiales</taxon>
        <taxon>Stappiaceae</taxon>
        <taxon>Roseibium</taxon>
    </lineage>
</organism>
<dbReference type="InterPro" id="IPR014710">
    <property type="entry name" value="RmlC-like_jellyroll"/>
</dbReference>
<dbReference type="GO" id="GO:0005829">
    <property type="term" value="C:cytosol"/>
    <property type="evidence" value="ECO:0007669"/>
    <property type="project" value="TreeGrafter"/>
</dbReference>
<dbReference type="InterPro" id="IPR000595">
    <property type="entry name" value="cNMP-bd_dom"/>
</dbReference>
<dbReference type="InterPro" id="IPR036390">
    <property type="entry name" value="WH_DNA-bd_sf"/>
</dbReference>
<evidence type="ECO:0000259" key="4">
    <source>
        <dbReference type="PROSITE" id="PS50042"/>
    </source>
</evidence>
<dbReference type="Proteomes" id="UP000048926">
    <property type="component" value="Unassembled WGS sequence"/>
</dbReference>
<dbReference type="STRING" id="187304.B0E33_18030"/>
<keyword evidence="3" id="KW-0804">Transcription</keyword>
<keyword evidence="1" id="KW-0805">Transcription regulation</keyword>
<evidence type="ECO:0000259" key="5">
    <source>
        <dbReference type="PROSITE" id="PS51063"/>
    </source>
</evidence>
<dbReference type="PROSITE" id="PS51063">
    <property type="entry name" value="HTH_CRP_2"/>
    <property type="match status" value="1"/>
</dbReference>
<dbReference type="Gene3D" id="1.10.10.10">
    <property type="entry name" value="Winged helix-like DNA-binding domain superfamily/Winged helix DNA-binding domain"/>
    <property type="match status" value="1"/>
</dbReference>
<dbReference type="InterPro" id="IPR036388">
    <property type="entry name" value="WH-like_DNA-bd_sf"/>
</dbReference>
<dbReference type="PANTHER" id="PTHR24567:SF68">
    <property type="entry name" value="DNA-BINDING TRANSCRIPTIONAL DUAL REGULATOR CRP"/>
    <property type="match status" value="1"/>
</dbReference>
<dbReference type="SUPFAM" id="SSF51206">
    <property type="entry name" value="cAMP-binding domain-like"/>
    <property type="match status" value="1"/>
</dbReference>
<dbReference type="Gene3D" id="2.60.120.10">
    <property type="entry name" value="Jelly Rolls"/>
    <property type="match status" value="1"/>
</dbReference>
<evidence type="ECO:0000313" key="7">
    <source>
        <dbReference type="Proteomes" id="UP000048926"/>
    </source>
</evidence>
<sequence>MTETVPFQTNCQTCPLRRKSVFRSLEDKELDFISDFKTGELTVEAGATIVQEENKSPHLYTILDGWAFRHKALADGRRQVLNFALPGDLVGLQLAVLNEMQHTVTALTDTTLCVFQRDRVWSIFKDYPSLAFSMTWIAAREEQILDGHIISLGQRSALERLAYLILHLYDRAETIGYASNQALDAPFSQSHLSDALGITPVHTSRTLRKLQEKGLISWAKDRIRILDRDALEKLASYESMADECRPLI</sequence>
<dbReference type="AlphaFoldDB" id="A0A0M6Y3I2"/>
<keyword evidence="2" id="KW-0238">DNA-binding</keyword>
<evidence type="ECO:0000256" key="3">
    <source>
        <dbReference type="ARBA" id="ARBA00023163"/>
    </source>
</evidence>
<evidence type="ECO:0000256" key="1">
    <source>
        <dbReference type="ARBA" id="ARBA00023015"/>
    </source>
</evidence>
<keyword evidence="7" id="KW-1185">Reference proteome</keyword>
<protein>
    <submittedName>
        <fullName evidence="6">Nitrogen fixation regulation protein FixK</fullName>
    </submittedName>
</protein>
<evidence type="ECO:0000256" key="2">
    <source>
        <dbReference type="ARBA" id="ARBA00023125"/>
    </source>
</evidence>
<dbReference type="InterPro" id="IPR018490">
    <property type="entry name" value="cNMP-bd_dom_sf"/>
</dbReference>
<dbReference type="PANTHER" id="PTHR24567">
    <property type="entry name" value="CRP FAMILY TRANSCRIPTIONAL REGULATORY PROTEIN"/>
    <property type="match status" value="1"/>
</dbReference>
<dbReference type="Pfam" id="PF00027">
    <property type="entry name" value="cNMP_binding"/>
    <property type="match status" value="1"/>
</dbReference>
<dbReference type="RefSeq" id="WP_055656122.1">
    <property type="nucleotide sequence ID" value="NZ_CP045617.1"/>
</dbReference>
<dbReference type="InterPro" id="IPR050397">
    <property type="entry name" value="Env_Response_Regulators"/>
</dbReference>
<dbReference type="OrthoDB" id="7584044at2"/>
<dbReference type="SMART" id="SM00419">
    <property type="entry name" value="HTH_CRP"/>
    <property type="match status" value="1"/>
</dbReference>
<proteinExistence type="predicted"/>
<accession>A0A0M6Y3I2</accession>
<dbReference type="GO" id="GO:0003700">
    <property type="term" value="F:DNA-binding transcription factor activity"/>
    <property type="evidence" value="ECO:0007669"/>
    <property type="project" value="TreeGrafter"/>
</dbReference>
<dbReference type="InterPro" id="IPR012318">
    <property type="entry name" value="HTH_CRP"/>
</dbReference>
<name>A0A0M6Y3I2_9HYPH</name>
<dbReference type="PROSITE" id="PS50042">
    <property type="entry name" value="CNMP_BINDING_3"/>
    <property type="match status" value="1"/>
</dbReference>
<dbReference type="Pfam" id="PF13545">
    <property type="entry name" value="HTH_Crp_2"/>
    <property type="match status" value="1"/>
</dbReference>